<evidence type="ECO:0000256" key="5">
    <source>
        <dbReference type="PROSITE-ProRule" id="PRU00723"/>
    </source>
</evidence>
<evidence type="ECO:0000256" key="1">
    <source>
        <dbReference type="ARBA" id="ARBA00022723"/>
    </source>
</evidence>
<evidence type="ECO:0000313" key="8">
    <source>
        <dbReference type="EMBL" id="ODN05803.1"/>
    </source>
</evidence>
<dbReference type="OrthoDB" id="3247158at2759"/>
<feature type="region of interest" description="Disordered" evidence="6">
    <location>
        <begin position="1019"/>
        <end position="1112"/>
    </location>
</feature>
<dbReference type="InterPro" id="IPR036855">
    <property type="entry name" value="Znf_CCCH_sf"/>
</dbReference>
<comment type="caution">
    <text evidence="8">The sequence shown here is derived from an EMBL/GenBank/DDBJ whole genome shotgun (WGS) entry which is preliminary data.</text>
</comment>
<keyword evidence="2" id="KW-0677">Repeat</keyword>
<evidence type="ECO:0000256" key="4">
    <source>
        <dbReference type="ARBA" id="ARBA00022833"/>
    </source>
</evidence>
<dbReference type="Pfam" id="PF18044">
    <property type="entry name" value="zf-CCCH_4"/>
    <property type="match status" value="1"/>
</dbReference>
<gene>
    <name evidence="8" type="ORF">Ocin01_00890</name>
</gene>
<dbReference type="GO" id="GO:0045892">
    <property type="term" value="P:negative regulation of DNA-templated transcription"/>
    <property type="evidence" value="ECO:0007669"/>
    <property type="project" value="InterPro"/>
</dbReference>
<feature type="zinc finger region" description="C3H1-type" evidence="5">
    <location>
        <begin position="868"/>
        <end position="896"/>
    </location>
</feature>
<feature type="compositionally biased region" description="Polar residues" evidence="6">
    <location>
        <begin position="1061"/>
        <end position="1097"/>
    </location>
</feature>
<keyword evidence="4 5" id="KW-0862">Zinc</keyword>
<dbReference type="GO" id="GO:0005634">
    <property type="term" value="C:nucleus"/>
    <property type="evidence" value="ECO:0007669"/>
    <property type="project" value="TreeGrafter"/>
</dbReference>
<dbReference type="Gene3D" id="4.10.1000.10">
    <property type="entry name" value="Zinc finger, CCCH-type"/>
    <property type="match status" value="1"/>
</dbReference>
<dbReference type="PROSITE" id="PS50103">
    <property type="entry name" value="ZF_C3H1"/>
    <property type="match status" value="2"/>
</dbReference>
<dbReference type="InterPro" id="IPR041367">
    <property type="entry name" value="Znf-CCCH_4"/>
</dbReference>
<dbReference type="EMBL" id="LJIJ01000016">
    <property type="protein sequence ID" value="ODN05803.1"/>
    <property type="molecule type" value="Genomic_DNA"/>
</dbReference>
<dbReference type="InterPro" id="IPR000571">
    <property type="entry name" value="Znf_CCCH"/>
</dbReference>
<dbReference type="Proteomes" id="UP000094527">
    <property type="component" value="Unassembled WGS sequence"/>
</dbReference>
<feature type="domain" description="C3H1-type" evidence="7">
    <location>
        <begin position="897"/>
        <end position="919"/>
    </location>
</feature>
<dbReference type="AlphaFoldDB" id="A0A1D2NKK0"/>
<dbReference type="GO" id="GO:0008270">
    <property type="term" value="F:zinc ion binding"/>
    <property type="evidence" value="ECO:0007669"/>
    <property type="project" value="UniProtKB-KW"/>
</dbReference>
<dbReference type="SMART" id="SM00356">
    <property type="entry name" value="ZnF_C3H1"/>
    <property type="match status" value="2"/>
</dbReference>
<dbReference type="PANTHER" id="PTHR13119">
    <property type="entry name" value="ZINC FINGER CCCH DOMAIN-CONTAINING PROTEI"/>
    <property type="match status" value="1"/>
</dbReference>
<dbReference type="Pfam" id="PF14608">
    <property type="entry name" value="zf-CCCH_2"/>
    <property type="match status" value="1"/>
</dbReference>
<keyword evidence="1 5" id="KW-0479">Metal-binding</keyword>
<evidence type="ECO:0000259" key="7">
    <source>
        <dbReference type="PROSITE" id="PS50103"/>
    </source>
</evidence>
<name>A0A1D2NKK0_ORCCI</name>
<accession>A0A1D2NKK0</accession>
<organism evidence="8 9">
    <name type="scientific">Orchesella cincta</name>
    <name type="common">Springtail</name>
    <name type="synonym">Podura cincta</name>
    <dbReference type="NCBI Taxonomy" id="48709"/>
    <lineage>
        <taxon>Eukaryota</taxon>
        <taxon>Metazoa</taxon>
        <taxon>Ecdysozoa</taxon>
        <taxon>Arthropoda</taxon>
        <taxon>Hexapoda</taxon>
        <taxon>Collembola</taxon>
        <taxon>Entomobryomorpha</taxon>
        <taxon>Entomobryoidea</taxon>
        <taxon>Orchesellidae</taxon>
        <taxon>Orchesellinae</taxon>
        <taxon>Orchesella</taxon>
    </lineage>
</organism>
<sequence>MRVEHCGDLLLEPSSLHQQPSTISSHCSDHQSSRNIQFSELNQIEVPVIGCKPEFILDNEGQRGVFGFTLSEEEWSLFSKSHLADLEPYERKKMCSLPKSFTPFSSKAVGDGGLESDRNLNRSASNSILLRKCESLNPTPSQFLLNGSEPNNNSIAHPSSLSKILLLHKSQEGFQEDEKENWLGDEGWNGTDTASVAETNAETINDSAPIGDLGTQGSLLWEGFYQIDQNDLKEPEIDVEFLPTTRFPITHSSSVVGTIGSHPNPIISCAADQAHYHQHQDLSTSQKASFPSTVYNFHSIDPVLYAEYDDWNANVASLCENNADSTPVLYPDVLSVNMSGYAIQPAPESGFGSYAAYGDNEEATDSGRAVEEVNTLSTFLSKFDDKVAAIWGQGSARSTLGANLLSVDGCISSASTPLGSSNPWGTPSSDVSTTHGSSEFRLMQTQATKQISLAADALLSGGYALHSNQDHTHFEVQSNSQNANKITICDPTISPPKGNYNIMHSMKQYFGTAPPESEYHIIKRNEAISSAEEMEQSLAAVNHDYENAGFIAFAYPQDPDERQSRMDMNMVARALDSIDDEGDEEWEIVEACTKGKQQGYDEDLLNSWKTHFRTVDQVETIASVRGIDLLESPITAISAHQINPNLPEYRLFDVEVDGEYRVFNRPGQTLFPVKYKVRRQFEKGNQTEELGVGLSPPLDPSQVFQAYKAASEWTQYLSVPNFEFTGTLGTLPQCTTPRDTRIAYECDNTADLQSTDWYSLSKGSEYSGIWGEWVVGEDTSNSLVPGGVEYCDSGVDGVGSRSDYYDDMFGDYEGEFENFSGIGFSFPGFVAANDTDTDYGQFQDAASSIGCDASSLSGKQGKSNRRNKTRLRPCKYYFLEGSCRRGNDCKFSHDSVTCRYWAEGSCLKGHTCPYVHCFIDGKKLGPHDEYGMKATGADKQYHLESETDFPALGSTKNTMLSSRQPMALEFPSSMGEGIRRLEDSLESLTVFTDSNSSVVEEEVNQVETRRLFLFERMRSSPSKSVTTERAHKKQNSGDSGKTNNKNYNEKHQRLDSREWSESSNRTLSKSKSLGDTNSSAPWLRNSVSRSSSHTTGITLGIPVKEKRKKKKH</sequence>
<reference evidence="8 9" key="1">
    <citation type="journal article" date="2016" name="Genome Biol. Evol.">
        <title>Gene Family Evolution Reflects Adaptation to Soil Environmental Stressors in the Genome of the Collembolan Orchesella cincta.</title>
        <authorList>
            <person name="Faddeeva-Vakhrusheva A."/>
            <person name="Derks M.F."/>
            <person name="Anvar S.Y."/>
            <person name="Agamennone V."/>
            <person name="Suring W."/>
            <person name="Smit S."/>
            <person name="van Straalen N.M."/>
            <person name="Roelofs D."/>
        </authorList>
    </citation>
    <scope>NUCLEOTIDE SEQUENCE [LARGE SCALE GENOMIC DNA]</scope>
    <source>
        <tissue evidence="8">Mixed pool</tissue>
    </source>
</reference>
<dbReference type="InterPro" id="IPR045124">
    <property type="entry name" value="Su(sable)-like"/>
</dbReference>
<dbReference type="SUPFAM" id="SSF90229">
    <property type="entry name" value="CCCH zinc finger"/>
    <property type="match status" value="1"/>
</dbReference>
<evidence type="ECO:0000313" key="9">
    <source>
        <dbReference type="Proteomes" id="UP000094527"/>
    </source>
</evidence>
<proteinExistence type="predicted"/>
<keyword evidence="3 5" id="KW-0863">Zinc-finger</keyword>
<protein>
    <submittedName>
        <fullName evidence="8">Zinc finger CCCH domain-containing protein 7</fullName>
    </submittedName>
</protein>
<dbReference type="GO" id="GO:0003723">
    <property type="term" value="F:RNA binding"/>
    <property type="evidence" value="ECO:0007669"/>
    <property type="project" value="InterPro"/>
</dbReference>
<keyword evidence="9" id="KW-1185">Reference proteome</keyword>
<feature type="zinc finger region" description="C3H1-type" evidence="5">
    <location>
        <begin position="897"/>
        <end position="919"/>
    </location>
</feature>
<evidence type="ECO:0000256" key="2">
    <source>
        <dbReference type="ARBA" id="ARBA00022737"/>
    </source>
</evidence>
<dbReference type="PANTHER" id="PTHR13119:SF12">
    <property type="entry name" value="PROTEIN SUPPRESSOR OF SABLE"/>
    <property type="match status" value="1"/>
</dbReference>
<dbReference type="STRING" id="48709.A0A1D2NKK0"/>
<feature type="compositionally biased region" description="Basic and acidic residues" evidence="6">
    <location>
        <begin position="1047"/>
        <end position="1060"/>
    </location>
</feature>
<feature type="domain" description="C3H1-type" evidence="7">
    <location>
        <begin position="868"/>
        <end position="896"/>
    </location>
</feature>
<feature type="compositionally biased region" description="Polar residues" evidence="6">
    <location>
        <begin position="1036"/>
        <end position="1046"/>
    </location>
</feature>
<evidence type="ECO:0000256" key="3">
    <source>
        <dbReference type="ARBA" id="ARBA00022771"/>
    </source>
</evidence>
<evidence type="ECO:0000256" key="6">
    <source>
        <dbReference type="SAM" id="MobiDB-lite"/>
    </source>
</evidence>